<dbReference type="Ensembl" id="ENSPKIT00000036436.1">
    <property type="protein sequence ID" value="ENSPKIP00000012053.1"/>
    <property type="gene ID" value="ENSPKIG00000025688.1"/>
</dbReference>
<dbReference type="GeneTree" id="ENSGT00940000157625"/>
<dbReference type="Proteomes" id="UP000261540">
    <property type="component" value="Unplaced"/>
</dbReference>
<dbReference type="InterPro" id="IPR001478">
    <property type="entry name" value="PDZ"/>
</dbReference>
<dbReference type="PANTHER" id="PTHR45725">
    <property type="entry name" value="FORMIN HOMOLOGY 2 FAMILY MEMBER"/>
    <property type="match status" value="1"/>
</dbReference>
<evidence type="ECO:0000313" key="3">
    <source>
        <dbReference type="Proteomes" id="UP000261540"/>
    </source>
</evidence>
<dbReference type="SMART" id="SM00228">
    <property type="entry name" value="PDZ"/>
    <property type="match status" value="1"/>
</dbReference>
<organism evidence="2 3">
    <name type="scientific">Paramormyrops kingsleyae</name>
    <dbReference type="NCBI Taxonomy" id="1676925"/>
    <lineage>
        <taxon>Eukaryota</taxon>
        <taxon>Metazoa</taxon>
        <taxon>Chordata</taxon>
        <taxon>Craniata</taxon>
        <taxon>Vertebrata</taxon>
        <taxon>Euteleostomi</taxon>
        <taxon>Actinopterygii</taxon>
        <taxon>Neopterygii</taxon>
        <taxon>Teleostei</taxon>
        <taxon>Osteoglossocephala</taxon>
        <taxon>Osteoglossomorpha</taxon>
        <taxon>Osteoglossiformes</taxon>
        <taxon>Mormyridae</taxon>
        <taxon>Paramormyrops</taxon>
    </lineage>
</organism>
<dbReference type="InterPro" id="IPR036034">
    <property type="entry name" value="PDZ_sf"/>
</dbReference>
<dbReference type="AlphaFoldDB" id="A0A3B3R0Y8"/>
<protein>
    <recommendedName>
        <fullName evidence="1">PDZ domain-containing protein</fullName>
    </recommendedName>
</protein>
<dbReference type="CDD" id="cd06743">
    <property type="entry name" value="PDZ1_L-delphilin-like"/>
    <property type="match status" value="1"/>
</dbReference>
<reference evidence="2" key="2">
    <citation type="submission" date="2025-09" db="UniProtKB">
        <authorList>
            <consortium name="Ensembl"/>
        </authorList>
    </citation>
    <scope>IDENTIFICATION</scope>
</reference>
<proteinExistence type="predicted"/>
<feature type="domain" description="PDZ" evidence="1">
    <location>
        <begin position="36"/>
        <end position="103"/>
    </location>
</feature>
<accession>A0A3B3R0Y8</accession>
<sequence>KDITGQTLVRCRTRPVTFLFRLSRPPLSAALFRFEILTMPASNQGWPEDFGFRVGGSGPSYILSVDEGSSAHHAGLQPGDQVLEIEGQNVSSLGKDALVTLAKTQKNIPPSIGVVSRIQQVSKLDTRVSVFTCGANLKRACSNRAV</sequence>
<dbReference type="PANTHER" id="PTHR45725:SF3">
    <property type="entry name" value="DELPHILIN"/>
    <property type="match status" value="1"/>
</dbReference>
<name>A0A3B3R0Y8_9TELE</name>
<dbReference type="Gene3D" id="2.30.42.10">
    <property type="match status" value="1"/>
</dbReference>
<dbReference type="SUPFAM" id="SSF50156">
    <property type="entry name" value="PDZ domain-like"/>
    <property type="match status" value="1"/>
</dbReference>
<dbReference type="Pfam" id="PF00595">
    <property type="entry name" value="PDZ"/>
    <property type="match status" value="1"/>
</dbReference>
<evidence type="ECO:0000313" key="2">
    <source>
        <dbReference type="Ensembl" id="ENSPKIP00000012053.1"/>
    </source>
</evidence>
<dbReference type="InterPro" id="IPR051425">
    <property type="entry name" value="Formin_Homology"/>
</dbReference>
<evidence type="ECO:0000259" key="1">
    <source>
        <dbReference type="PROSITE" id="PS50106"/>
    </source>
</evidence>
<keyword evidence="3" id="KW-1185">Reference proteome</keyword>
<dbReference type="STRING" id="1676925.ENSPKIP00000012053"/>
<dbReference type="PROSITE" id="PS50106">
    <property type="entry name" value="PDZ"/>
    <property type="match status" value="1"/>
</dbReference>
<reference evidence="2" key="1">
    <citation type="submission" date="2025-08" db="UniProtKB">
        <authorList>
            <consortium name="Ensembl"/>
        </authorList>
    </citation>
    <scope>IDENTIFICATION</scope>
</reference>